<evidence type="ECO:0000313" key="3">
    <source>
        <dbReference type="Proteomes" id="UP000264589"/>
    </source>
</evidence>
<keyword evidence="1" id="KW-0472">Membrane</keyword>
<evidence type="ECO:0000313" key="2">
    <source>
        <dbReference type="EMBL" id="RFB05707.1"/>
    </source>
</evidence>
<protein>
    <submittedName>
        <fullName evidence="2">DUF1109 domain-containing protein</fullName>
    </submittedName>
</protein>
<organism evidence="2 3">
    <name type="scientific">Parvularcula marina</name>
    <dbReference type="NCBI Taxonomy" id="2292771"/>
    <lineage>
        <taxon>Bacteria</taxon>
        <taxon>Pseudomonadati</taxon>
        <taxon>Pseudomonadota</taxon>
        <taxon>Alphaproteobacteria</taxon>
        <taxon>Parvularculales</taxon>
        <taxon>Parvularculaceae</taxon>
        <taxon>Parvularcula</taxon>
    </lineage>
</organism>
<feature type="transmembrane region" description="Helical" evidence="1">
    <location>
        <begin position="182"/>
        <end position="204"/>
    </location>
</feature>
<name>A0A371RJS6_9PROT</name>
<dbReference type="EMBL" id="QUQO01000001">
    <property type="protein sequence ID" value="RFB05707.1"/>
    <property type="molecule type" value="Genomic_DNA"/>
</dbReference>
<dbReference type="Proteomes" id="UP000264589">
    <property type="component" value="Unassembled WGS sequence"/>
</dbReference>
<feature type="transmembrane region" description="Helical" evidence="1">
    <location>
        <begin position="123"/>
        <end position="146"/>
    </location>
</feature>
<comment type="caution">
    <text evidence="2">The sequence shown here is derived from an EMBL/GenBank/DDBJ whole genome shotgun (WGS) entry which is preliminary data.</text>
</comment>
<feature type="transmembrane region" description="Helical" evidence="1">
    <location>
        <begin position="21"/>
        <end position="43"/>
    </location>
</feature>
<keyword evidence="1" id="KW-1133">Transmembrane helix</keyword>
<accession>A0A371RJS6</accession>
<dbReference type="Pfam" id="PF06532">
    <property type="entry name" value="NrsF"/>
    <property type="match status" value="1"/>
</dbReference>
<dbReference type="RefSeq" id="WP_116392340.1">
    <property type="nucleotide sequence ID" value="NZ_QUQO01000001.1"/>
</dbReference>
<reference evidence="2 3" key="1">
    <citation type="submission" date="2018-08" db="EMBL/GenBank/DDBJ databases">
        <title>Parvularcula sp. SM1705, isolated from surface water of the South Sea China.</title>
        <authorList>
            <person name="Sun L."/>
        </authorList>
    </citation>
    <scope>NUCLEOTIDE SEQUENCE [LARGE SCALE GENOMIC DNA]</scope>
    <source>
        <strain evidence="2 3">SM1705</strain>
    </source>
</reference>
<feature type="transmembrane region" description="Helical" evidence="1">
    <location>
        <begin position="158"/>
        <end position="176"/>
    </location>
</feature>
<feature type="transmembrane region" description="Helical" evidence="1">
    <location>
        <begin position="63"/>
        <end position="81"/>
    </location>
</feature>
<feature type="transmembrane region" description="Helical" evidence="1">
    <location>
        <begin position="93"/>
        <end position="111"/>
    </location>
</feature>
<sequence>MSSDFINGLTATAEPVARRHAGLELLAVLAVAAIELVGFTYFFDSQILAAAYAADPVRMTAKFVIFGALAVAAITLAILSLNPAAKRIGEGTLAIILSVLAASILVFDFTWRGSFSASFVPSAGMHCAISVASLALPVTLVLGMLMMQGASTQPGRSAFLAGLAGGAFGAFVFSLQCPMVSIWYLGLWYGAGIAVVSAASYLLMPKFIRW</sequence>
<keyword evidence="3" id="KW-1185">Reference proteome</keyword>
<dbReference type="AlphaFoldDB" id="A0A371RJS6"/>
<proteinExistence type="predicted"/>
<keyword evidence="1" id="KW-0812">Transmembrane</keyword>
<dbReference type="InParanoid" id="A0A371RJS6"/>
<dbReference type="InterPro" id="IPR009495">
    <property type="entry name" value="NrsF"/>
</dbReference>
<gene>
    <name evidence="2" type="ORF">DX908_10775</name>
</gene>
<evidence type="ECO:0000256" key="1">
    <source>
        <dbReference type="SAM" id="Phobius"/>
    </source>
</evidence>